<dbReference type="Proteomes" id="UP000233564">
    <property type="component" value="Unassembled WGS sequence"/>
</dbReference>
<dbReference type="RefSeq" id="WP_101220807.1">
    <property type="nucleotide sequence ID" value="NZ_JACYMZ010000005.1"/>
</dbReference>
<protein>
    <recommendedName>
        <fullName evidence="4">Lipoprotein</fullName>
    </recommendedName>
</protein>
<evidence type="ECO:0008006" key="4">
    <source>
        <dbReference type="Google" id="ProtNLM"/>
    </source>
</evidence>
<name>A0A2N1E013_PSEFL</name>
<dbReference type="AlphaFoldDB" id="A0A2N1E013"/>
<accession>A0A2N1E013</accession>
<gene>
    <name evidence="2" type="ORF">CIB54_20605</name>
</gene>
<dbReference type="PROSITE" id="PS51257">
    <property type="entry name" value="PROKAR_LIPOPROTEIN"/>
    <property type="match status" value="1"/>
</dbReference>
<feature type="signal peptide" evidence="1">
    <location>
        <begin position="1"/>
        <end position="21"/>
    </location>
</feature>
<comment type="caution">
    <text evidence="2">The sequence shown here is derived from an EMBL/GenBank/DDBJ whole genome shotgun (WGS) entry which is preliminary data.</text>
</comment>
<keyword evidence="1" id="KW-0732">Signal</keyword>
<dbReference type="EMBL" id="NVXX01000034">
    <property type="protein sequence ID" value="PKH17721.1"/>
    <property type="molecule type" value="Genomic_DNA"/>
</dbReference>
<evidence type="ECO:0000313" key="3">
    <source>
        <dbReference type="Proteomes" id="UP000233564"/>
    </source>
</evidence>
<proteinExistence type="predicted"/>
<reference evidence="2 3" key="1">
    <citation type="submission" date="2017-08" db="EMBL/GenBank/DDBJ databases">
        <authorList>
            <person name="de Groot N.N."/>
        </authorList>
    </citation>
    <scope>NUCLEOTIDE SEQUENCE [LARGE SCALE GENOMIC DNA]</scope>
    <source>
        <strain evidence="2 3">PfR 37</strain>
    </source>
</reference>
<feature type="chain" id="PRO_5014916494" description="Lipoprotein" evidence="1">
    <location>
        <begin position="22"/>
        <end position="216"/>
    </location>
</feature>
<evidence type="ECO:0000256" key="1">
    <source>
        <dbReference type="SAM" id="SignalP"/>
    </source>
</evidence>
<organism evidence="2 3">
    <name type="scientific">Pseudomonas fluorescens</name>
    <dbReference type="NCBI Taxonomy" id="294"/>
    <lineage>
        <taxon>Bacteria</taxon>
        <taxon>Pseudomonadati</taxon>
        <taxon>Pseudomonadota</taxon>
        <taxon>Gammaproteobacteria</taxon>
        <taxon>Pseudomonadales</taxon>
        <taxon>Pseudomonadaceae</taxon>
        <taxon>Pseudomonas</taxon>
    </lineage>
</organism>
<sequence>MKMLILTAGALLLIGCSYDKATLRNEAEAAKYDPATSARIRIYSAPEKHARYIPGKTCEAYYNHPENGRLQGDIPTRTYDPKQRYILWRNSNVLDMKAEDYQNRVIGIPATAHTEAVKTDRLGYDEFVIPANQSVLVEIGYKTDKGYCYPPTVQFVPQAGKDYEASIEFHKPYFYASNCSIDLVALSGTGSPQETHPVSTNICRSDGHGRYSTVTP</sequence>
<evidence type="ECO:0000313" key="2">
    <source>
        <dbReference type="EMBL" id="PKH17721.1"/>
    </source>
</evidence>